<organism evidence="1">
    <name type="scientific">Zea mays</name>
    <name type="common">Maize</name>
    <dbReference type="NCBI Taxonomy" id="4577"/>
    <lineage>
        <taxon>Eukaryota</taxon>
        <taxon>Viridiplantae</taxon>
        <taxon>Streptophyta</taxon>
        <taxon>Embryophyta</taxon>
        <taxon>Tracheophyta</taxon>
        <taxon>Spermatophyta</taxon>
        <taxon>Magnoliopsida</taxon>
        <taxon>Liliopsida</taxon>
        <taxon>Poales</taxon>
        <taxon>Poaceae</taxon>
        <taxon>PACMAD clade</taxon>
        <taxon>Panicoideae</taxon>
        <taxon>Andropogonodae</taxon>
        <taxon>Andropogoneae</taxon>
        <taxon>Tripsacinae</taxon>
        <taxon>Zea</taxon>
    </lineage>
</organism>
<dbReference type="AlphaFoldDB" id="A0A1D6HI44"/>
<gene>
    <name evidence="1" type="ORF">ZEAMMB73_Zm00001d017829</name>
</gene>
<name>A0A1D6HI44_MAIZE</name>
<sequence length="78" mass="8839">MLGICRSLCVFFCIPRAYIIDSLPCDTSLLKMFPCPVVLKITCTYIGSVCLFELNKSHYSDYIHSVAKVIITQTQMKL</sequence>
<protein>
    <submittedName>
        <fullName evidence="1">RNA-binding (RRM/RBD/RNP motifs) family protein</fullName>
    </submittedName>
</protein>
<dbReference type="EMBL" id="CM000781">
    <property type="protein sequence ID" value="AQK74178.1"/>
    <property type="molecule type" value="Genomic_DNA"/>
</dbReference>
<reference evidence="1" key="1">
    <citation type="submission" date="2015-12" db="EMBL/GenBank/DDBJ databases">
        <title>Update maize B73 reference genome by single molecule sequencing technologies.</title>
        <authorList>
            <consortium name="Maize Genome Sequencing Project"/>
            <person name="Ware D."/>
        </authorList>
    </citation>
    <scope>NUCLEOTIDE SEQUENCE</scope>
    <source>
        <tissue evidence="1">Seedling</tissue>
    </source>
</reference>
<evidence type="ECO:0000313" key="1">
    <source>
        <dbReference type="EMBL" id="AQK74178.1"/>
    </source>
</evidence>
<accession>A0A1D6HI44</accession>
<proteinExistence type="predicted"/>